<dbReference type="EMBL" id="LUEZ02000096">
    <property type="protein sequence ID" value="RDB14692.1"/>
    <property type="molecule type" value="Genomic_DNA"/>
</dbReference>
<keyword evidence="3" id="KW-1185">Reference proteome</keyword>
<sequence length="405" mass="46574">MLLCQVCSYWRQVALSVAVLWSSFDFVLTYETKWSHVALLQRWLTRSRTHPISFSLIPTRRAAALRKALFANVQRWRHIQFRLDAELGQDFLKIDAEQAHLLERVSMTIDPRNWEDERLPSILASFPCLHHLQWTGKYIPATFVNTLWPRLSHIKLVACVISTSDFLALLSHCPTVEHIEAHRPLKSLGSPPAGPSITVPNLQSLAFWADDPGEILDNLTLPCLRSLTTQPPRDPKALQRLDYRSSCKLEAFEMTDYGLTDDDALLYLRLPCMQSLRSLKLGSGAVTDRLVELLTWNPSSHADRVCALPRLTHLTLNMWKTTDGKVGEMISSRWHHDDHYSDHPVSLMDLDLDYEPDDYLIEDRLISKGVEHHALDFTRFEQLAAHGLEITWHCSCFTSWDYIRT</sequence>
<dbReference type="Gene3D" id="3.80.10.10">
    <property type="entry name" value="Ribonuclease Inhibitor"/>
    <property type="match status" value="1"/>
</dbReference>
<feature type="domain" description="F-box/LRR-repeat protein 15/At3g58940/PEG3-like LRR" evidence="1">
    <location>
        <begin position="112"/>
        <end position="252"/>
    </location>
</feature>
<evidence type="ECO:0000259" key="1">
    <source>
        <dbReference type="Pfam" id="PF24758"/>
    </source>
</evidence>
<dbReference type="Proteomes" id="UP000076154">
    <property type="component" value="Unassembled WGS sequence"/>
</dbReference>
<dbReference type="STRING" id="39966.A0A369IZW6"/>
<evidence type="ECO:0000313" key="2">
    <source>
        <dbReference type="EMBL" id="RDB14692.1"/>
    </source>
</evidence>
<dbReference type="InterPro" id="IPR055411">
    <property type="entry name" value="LRR_FXL15/At3g58940/PEG3-like"/>
</dbReference>
<name>A0A369IZW6_HYPMA</name>
<dbReference type="SUPFAM" id="SSF52047">
    <property type="entry name" value="RNI-like"/>
    <property type="match status" value="1"/>
</dbReference>
<reference evidence="2" key="1">
    <citation type="submission" date="2018-04" db="EMBL/GenBank/DDBJ databases">
        <title>Whole genome sequencing of Hypsizygus marmoreus.</title>
        <authorList>
            <person name="Choi I.-G."/>
            <person name="Min B."/>
            <person name="Kim J.-G."/>
            <person name="Kim S."/>
            <person name="Oh Y.-L."/>
            <person name="Kong W.-S."/>
            <person name="Park H."/>
            <person name="Jeong J."/>
            <person name="Song E.-S."/>
        </authorList>
    </citation>
    <scope>NUCLEOTIDE SEQUENCE [LARGE SCALE GENOMIC DNA]</scope>
    <source>
        <strain evidence="2">51987-8</strain>
    </source>
</reference>
<gene>
    <name evidence="2" type="ORF">Hypma_016507</name>
</gene>
<comment type="caution">
    <text evidence="2">The sequence shown here is derived from an EMBL/GenBank/DDBJ whole genome shotgun (WGS) entry which is preliminary data.</text>
</comment>
<dbReference type="InterPro" id="IPR032675">
    <property type="entry name" value="LRR_dom_sf"/>
</dbReference>
<dbReference type="InParanoid" id="A0A369IZW6"/>
<organism evidence="2 3">
    <name type="scientific">Hypsizygus marmoreus</name>
    <name type="common">White beech mushroom</name>
    <name type="synonym">Agaricus marmoreus</name>
    <dbReference type="NCBI Taxonomy" id="39966"/>
    <lineage>
        <taxon>Eukaryota</taxon>
        <taxon>Fungi</taxon>
        <taxon>Dikarya</taxon>
        <taxon>Basidiomycota</taxon>
        <taxon>Agaricomycotina</taxon>
        <taxon>Agaricomycetes</taxon>
        <taxon>Agaricomycetidae</taxon>
        <taxon>Agaricales</taxon>
        <taxon>Tricholomatineae</taxon>
        <taxon>Lyophyllaceae</taxon>
        <taxon>Hypsizygus</taxon>
    </lineage>
</organism>
<dbReference type="OrthoDB" id="2269034at2759"/>
<dbReference type="Pfam" id="PF24758">
    <property type="entry name" value="LRR_At5g56370"/>
    <property type="match status" value="1"/>
</dbReference>
<dbReference type="AlphaFoldDB" id="A0A369IZW6"/>
<protein>
    <recommendedName>
        <fullName evidence="1">F-box/LRR-repeat protein 15/At3g58940/PEG3-like LRR domain-containing protein</fullName>
    </recommendedName>
</protein>
<proteinExistence type="predicted"/>
<evidence type="ECO:0000313" key="3">
    <source>
        <dbReference type="Proteomes" id="UP000076154"/>
    </source>
</evidence>
<accession>A0A369IZW6</accession>